<dbReference type="EMBL" id="QHHQ01000017">
    <property type="protein sequence ID" value="RAH96064.1"/>
    <property type="molecule type" value="Genomic_DNA"/>
</dbReference>
<keyword evidence="2" id="KW-1185">Reference proteome</keyword>
<name>A0A8B2NH43_9HYPH</name>
<evidence type="ECO:0000313" key="2">
    <source>
        <dbReference type="Proteomes" id="UP000249590"/>
    </source>
</evidence>
<reference evidence="1 2" key="1">
    <citation type="submission" date="2018-05" db="EMBL/GenBank/DDBJ databases">
        <title>Acuticoccus sediminis sp. nov., isolated from deep-sea sediment of Indian Ocean.</title>
        <authorList>
            <person name="Liu X."/>
            <person name="Lai Q."/>
            <person name="Du Y."/>
            <person name="Sun F."/>
            <person name="Zhang X."/>
            <person name="Wang S."/>
            <person name="Shao Z."/>
        </authorList>
    </citation>
    <scope>NUCLEOTIDE SEQUENCE [LARGE SCALE GENOMIC DNA]</scope>
    <source>
        <strain evidence="1 2">PTG4-2</strain>
    </source>
</reference>
<dbReference type="Proteomes" id="UP000249590">
    <property type="component" value="Unassembled WGS sequence"/>
</dbReference>
<evidence type="ECO:0000313" key="1">
    <source>
        <dbReference type="EMBL" id="RAH96064.1"/>
    </source>
</evidence>
<organism evidence="1 2">
    <name type="scientific">Acuticoccus sediminis</name>
    <dbReference type="NCBI Taxonomy" id="2184697"/>
    <lineage>
        <taxon>Bacteria</taxon>
        <taxon>Pseudomonadati</taxon>
        <taxon>Pseudomonadota</taxon>
        <taxon>Alphaproteobacteria</taxon>
        <taxon>Hyphomicrobiales</taxon>
        <taxon>Amorphaceae</taxon>
        <taxon>Acuticoccus</taxon>
    </lineage>
</organism>
<proteinExistence type="predicted"/>
<gene>
    <name evidence="1" type="ORF">DLJ53_33490</name>
</gene>
<dbReference type="RefSeq" id="WP_111352676.1">
    <property type="nucleotide sequence ID" value="NZ_QHHQ01000017.1"/>
</dbReference>
<dbReference type="AlphaFoldDB" id="A0A8B2NH43"/>
<protein>
    <submittedName>
        <fullName evidence="1">Uncharacterized protein</fullName>
    </submittedName>
</protein>
<sequence>MQPIEVKTLLQGADFRQLADGFRAAAAHQRHQAATIAAEPVQDDSARQRAEIALRHAAMLEREARRYDLKASDLADATARLRLVTDKNGIPRDILIMRAGAAWPPARQEAP</sequence>
<comment type="caution">
    <text evidence="1">The sequence shown here is derived from an EMBL/GenBank/DDBJ whole genome shotgun (WGS) entry which is preliminary data.</text>
</comment>
<accession>A0A8B2NH43</accession>